<reference evidence="2" key="1">
    <citation type="submission" date="2015-12" db="EMBL/GenBank/DDBJ databases">
        <title>Update maize B73 reference genome by single molecule sequencing technologies.</title>
        <authorList>
            <consortium name="Maize Genome Sequencing Project"/>
            <person name="Ware D."/>
        </authorList>
    </citation>
    <scope>NUCLEOTIDE SEQUENCE</scope>
    <source>
        <tissue evidence="2">Seedling</tissue>
    </source>
</reference>
<feature type="non-terminal residue" evidence="2">
    <location>
        <position position="1"/>
    </location>
</feature>
<name>A0A1D6MBB6_MAIZE</name>
<feature type="compositionally biased region" description="Low complexity" evidence="1">
    <location>
        <begin position="10"/>
        <end position="25"/>
    </location>
</feature>
<sequence>PRPPRERRAAGAPGPRASPSSSSPETEWCPVQPEQRPVKCERVRGARGLPSLLPGGGGPPILLLPPRAHGRRRRALRRAPRRRLRGTRRGRRRRSAPHARRHGVRDPRRHARGHADVPRVGLRRQPPAQRHSGV</sequence>
<organism evidence="2">
    <name type="scientific">Zea mays</name>
    <name type="common">Maize</name>
    <dbReference type="NCBI Taxonomy" id="4577"/>
    <lineage>
        <taxon>Eukaryota</taxon>
        <taxon>Viridiplantae</taxon>
        <taxon>Streptophyta</taxon>
        <taxon>Embryophyta</taxon>
        <taxon>Tracheophyta</taxon>
        <taxon>Spermatophyta</taxon>
        <taxon>Magnoliopsida</taxon>
        <taxon>Liliopsida</taxon>
        <taxon>Poales</taxon>
        <taxon>Poaceae</taxon>
        <taxon>PACMAD clade</taxon>
        <taxon>Panicoideae</taxon>
        <taxon>Andropogonodae</taxon>
        <taxon>Andropogoneae</taxon>
        <taxon>Tripsacinae</taxon>
        <taxon>Zea</taxon>
    </lineage>
</organism>
<gene>
    <name evidence="2" type="ORF">ZEAMMB73_Zm00001d038853</name>
</gene>
<protein>
    <submittedName>
        <fullName evidence="2">Uncharacterized protein</fullName>
    </submittedName>
</protein>
<dbReference type="AlphaFoldDB" id="A0A1D6MBB6"/>
<evidence type="ECO:0000313" key="2">
    <source>
        <dbReference type="EMBL" id="AQK88060.1"/>
    </source>
</evidence>
<accession>A0A1D6MBB6</accession>
<feature type="region of interest" description="Disordered" evidence="1">
    <location>
        <begin position="1"/>
        <end position="134"/>
    </location>
</feature>
<feature type="compositionally biased region" description="Basic residues" evidence="1">
    <location>
        <begin position="68"/>
        <end position="112"/>
    </location>
</feature>
<evidence type="ECO:0000256" key="1">
    <source>
        <dbReference type="SAM" id="MobiDB-lite"/>
    </source>
</evidence>
<proteinExistence type="predicted"/>
<dbReference type="EMBL" id="CM000782">
    <property type="protein sequence ID" value="AQK88060.1"/>
    <property type="molecule type" value="Genomic_DNA"/>
</dbReference>